<dbReference type="Proteomes" id="UP001054889">
    <property type="component" value="Unassembled WGS sequence"/>
</dbReference>
<dbReference type="GO" id="GO:0016104">
    <property type="term" value="P:triterpenoid biosynthetic process"/>
    <property type="evidence" value="ECO:0007669"/>
    <property type="project" value="InterPro"/>
</dbReference>
<dbReference type="PANTHER" id="PTHR11764:SF89">
    <property type="entry name" value="TERPENE CYCLASE_MUTASE FAMILY MEMBER"/>
    <property type="match status" value="1"/>
</dbReference>
<sequence>MWTATNTEAAVELSAMWRLKTSEGGGQWMQTVSEFHGRQVWEFHSDAGTEEERAQVERLRREFTDNRFQRRESSDLLMRMQCVTYTAYGIETSSRRNAYGRETRGGGRGNGRYSDGVTEARSRLDVCPTI</sequence>
<dbReference type="InterPro" id="IPR008930">
    <property type="entry name" value="Terpenoid_cyclase/PrenylTrfase"/>
</dbReference>
<dbReference type="GO" id="GO:0005811">
    <property type="term" value="C:lipid droplet"/>
    <property type="evidence" value="ECO:0007669"/>
    <property type="project" value="InterPro"/>
</dbReference>
<dbReference type="AlphaFoldDB" id="A0AAV5CKL3"/>
<comment type="caution">
    <text evidence="2">The sequence shown here is derived from an EMBL/GenBank/DDBJ whole genome shotgun (WGS) entry which is preliminary data.</text>
</comment>
<dbReference type="InterPro" id="IPR018333">
    <property type="entry name" value="Squalene_cyclase"/>
</dbReference>
<dbReference type="GO" id="GO:0016866">
    <property type="term" value="F:intramolecular transferase activity"/>
    <property type="evidence" value="ECO:0007669"/>
    <property type="project" value="InterPro"/>
</dbReference>
<evidence type="ECO:0000256" key="1">
    <source>
        <dbReference type="SAM" id="MobiDB-lite"/>
    </source>
</evidence>
<protein>
    <submittedName>
        <fullName evidence="2">Uncharacterized protein</fullName>
    </submittedName>
</protein>
<keyword evidence="3" id="KW-1185">Reference proteome</keyword>
<dbReference type="EMBL" id="BQKI01000007">
    <property type="protein sequence ID" value="GJM98496.1"/>
    <property type="molecule type" value="Genomic_DNA"/>
</dbReference>
<reference evidence="2" key="1">
    <citation type="journal article" date="2018" name="DNA Res.">
        <title>Multiple hybrid de novo genome assembly of finger millet, an orphan allotetraploid crop.</title>
        <authorList>
            <person name="Hatakeyama M."/>
            <person name="Aluri S."/>
            <person name="Balachadran M.T."/>
            <person name="Sivarajan S.R."/>
            <person name="Patrignani A."/>
            <person name="Gruter S."/>
            <person name="Poveda L."/>
            <person name="Shimizu-Inatsugi R."/>
            <person name="Baeten J."/>
            <person name="Francoijs K.J."/>
            <person name="Nataraja K.N."/>
            <person name="Reddy Y.A.N."/>
            <person name="Phadnis S."/>
            <person name="Ravikumar R.L."/>
            <person name="Schlapbach R."/>
            <person name="Sreeman S.M."/>
            <person name="Shimizu K.K."/>
        </authorList>
    </citation>
    <scope>NUCLEOTIDE SEQUENCE</scope>
</reference>
<evidence type="ECO:0000313" key="3">
    <source>
        <dbReference type="Proteomes" id="UP001054889"/>
    </source>
</evidence>
<name>A0AAV5CKL3_ELECO</name>
<reference evidence="2" key="2">
    <citation type="submission" date="2021-12" db="EMBL/GenBank/DDBJ databases">
        <title>Resequencing data analysis of finger millet.</title>
        <authorList>
            <person name="Hatakeyama M."/>
            <person name="Aluri S."/>
            <person name="Balachadran M.T."/>
            <person name="Sivarajan S.R."/>
            <person name="Poveda L."/>
            <person name="Shimizu-Inatsugi R."/>
            <person name="Schlapbach R."/>
            <person name="Sreeman S.M."/>
            <person name="Shimizu K.K."/>
        </authorList>
    </citation>
    <scope>NUCLEOTIDE SEQUENCE</scope>
</reference>
<gene>
    <name evidence="2" type="primary">ga15516</name>
    <name evidence="2" type="ORF">PR202_ga15516</name>
</gene>
<feature type="region of interest" description="Disordered" evidence="1">
    <location>
        <begin position="96"/>
        <end position="117"/>
    </location>
</feature>
<dbReference type="SUPFAM" id="SSF48239">
    <property type="entry name" value="Terpenoid cyclases/Protein prenyltransferases"/>
    <property type="match status" value="1"/>
</dbReference>
<accession>A0AAV5CKL3</accession>
<organism evidence="2 3">
    <name type="scientific">Eleusine coracana subsp. coracana</name>
    <dbReference type="NCBI Taxonomy" id="191504"/>
    <lineage>
        <taxon>Eukaryota</taxon>
        <taxon>Viridiplantae</taxon>
        <taxon>Streptophyta</taxon>
        <taxon>Embryophyta</taxon>
        <taxon>Tracheophyta</taxon>
        <taxon>Spermatophyta</taxon>
        <taxon>Magnoliopsida</taxon>
        <taxon>Liliopsida</taxon>
        <taxon>Poales</taxon>
        <taxon>Poaceae</taxon>
        <taxon>PACMAD clade</taxon>
        <taxon>Chloridoideae</taxon>
        <taxon>Cynodonteae</taxon>
        <taxon>Eleusininae</taxon>
        <taxon>Eleusine</taxon>
    </lineage>
</organism>
<evidence type="ECO:0000313" key="2">
    <source>
        <dbReference type="EMBL" id="GJM98496.1"/>
    </source>
</evidence>
<proteinExistence type="predicted"/>
<dbReference type="PANTHER" id="PTHR11764">
    <property type="entry name" value="TERPENE CYCLASE/MUTASE FAMILY MEMBER"/>
    <property type="match status" value="1"/>
</dbReference>